<sequence>MNYMRIIVLFFISLNCLNALNALNAQNLKIDNTLTKLEKFVKKHKVKSVKKESLVFLTDALSLSKDIYLENNDNSTPKFTNWIGENRKVAGDNPSTNYYSAFITSKNNYVIKGNLGKAIYIGVQVYKKEEGYNLLAESISSEAMEINANGDYEINLSPENIQGQKNWLKINDEDYIIILREYYADYTKRLKDTKMPPVIERQPSNSSKEIVNKNTNINTNKSFAEFFTGLVENSIDLTNSLSIAPNKSKQEVRLNPKNSNALFPSKDIFYEGVYVKLKEDEALEITVEKQPLADYFSWTFYSPLYTTPDYNLYKVQLVKEELLPDSNNNYKFYVTRKKLNIVNSIQMGQYDTGILSFRFLKNKNDYKIDSLDYEIKLIKLKDIK</sequence>
<accession>A0A437U7F1</accession>
<name>A0A437U7F1_9FLAO</name>
<dbReference type="SUPFAM" id="SSF160935">
    <property type="entry name" value="VPA0735-like"/>
    <property type="match status" value="1"/>
</dbReference>
<reference evidence="2" key="1">
    <citation type="submission" date="2018-12" db="EMBL/GenBank/DDBJ databases">
        <title>Draft genome sequence of Flaovobacterium columnare ARS1 isolated from channel catfish in Alabama.</title>
        <authorList>
            <person name="Cai W."/>
            <person name="Arias C."/>
        </authorList>
    </citation>
    <scope>NUCLEOTIDE SEQUENCE [LARGE SCALE GENOMIC DNA]</scope>
    <source>
        <strain evidence="2">ARS1</strain>
    </source>
</reference>
<dbReference type="AlphaFoldDB" id="A0A437U7F1"/>
<dbReference type="Gene3D" id="2.60.120.1600">
    <property type="match status" value="1"/>
</dbReference>
<evidence type="ECO:0000313" key="3">
    <source>
        <dbReference type="Proteomes" id="UP000288951"/>
    </source>
</evidence>
<gene>
    <name evidence="2" type="ORF">EH230_12485</name>
</gene>
<keyword evidence="1" id="KW-0732">Signal</keyword>
<organism evidence="2 3">
    <name type="scientific">Flavobacterium columnare</name>
    <dbReference type="NCBI Taxonomy" id="996"/>
    <lineage>
        <taxon>Bacteria</taxon>
        <taxon>Pseudomonadati</taxon>
        <taxon>Bacteroidota</taxon>
        <taxon>Flavobacteriia</taxon>
        <taxon>Flavobacteriales</taxon>
        <taxon>Flavobacteriaceae</taxon>
        <taxon>Flavobacterium</taxon>
    </lineage>
</organism>
<protein>
    <submittedName>
        <fullName evidence="2">DUF1214 domain-containing protein</fullName>
    </submittedName>
</protein>
<dbReference type="EMBL" id="RQSM01000004">
    <property type="protein sequence ID" value="RVU89596.1"/>
    <property type="molecule type" value="Genomic_DNA"/>
</dbReference>
<dbReference type="OrthoDB" id="7053758at2"/>
<evidence type="ECO:0000313" key="2">
    <source>
        <dbReference type="EMBL" id="RVU89596.1"/>
    </source>
</evidence>
<keyword evidence="3" id="KW-1185">Reference proteome</keyword>
<feature type="chain" id="PRO_5019031272" evidence="1">
    <location>
        <begin position="22"/>
        <end position="384"/>
    </location>
</feature>
<feature type="signal peptide" evidence="1">
    <location>
        <begin position="1"/>
        <end position="21"/>
    </location>
</feature>
<dbReference type="Proteomes" id="UP000288951">
    <property type="component" value="Unassembled WGS sequence"/>
</dbReference>
<proteinExistence type="predicted"/>
<evidence type="ECO:0000256" key="1">
    <source>
        <dbReference type="SAM" id="SignalP"/>
    </source>
</evidence>
<comment type="caution">
    <text evidence="2">The sequence shown here is derived from an EMBL/GenBank/DDBJ whole genome shotgun (WGS) entry which is preliminary data.</text>
</comment>